<accession>A0ABX0XD57</accession>
<reference evidence="2 3" key="1">
    <citation type="submission" date="2020-03" db="EMBL/GenBank/DDBJ databases">
        <title>Genomic Encyclopedia of Type Strains, Phase IV (KMG-IV): sequencing the most valuable type-strain genomes for metagenomic binning, comparative biology and taxonomic classification.</title>
        <authorList>
            <person name="Goeker M."/>
        </authorList>
    </citation>
    <scope>NUCLEOTIDE SEQUENCE [LARGE SCALE GENOMIC DNA]</scope>
    <source>
        <strain evidence="2 3">DSM 105096</strain>
    </source>
</reference>
<dbReference type="SUPFAM" id="SSF102588">
    <property type="entry name" value="LmbE-like"/>
    <property type="match status" value="1"/>
</dbReference>
<dbReference type="InterPro" id="IPR008715">
    <property type="entry name" value="SAM-MeTfrase_NodS-like"/>
</dbReference>
<dbReference type="PANTHER" id="PTHR12993:SF29">
    <property type="entry name" value="BLR3841 PROTEIN"/>
    <property type="match status" value="1"/>
</dbReference>
<dbReference type="Pfam" id="PF05401">
    <property type="entry name" value="NodS"/>
    <property type="match status" value="1"/>
</dbReference>
<dbReference type="InterPro" id="IPR024078">
    <property type="entry name" value="LmbE-like_dom_sf"/>
</dbReference>
<proteinExistence type="predicted"/>
<name>A0ABX0XD57_9BACT</name>
<dbReference type="RefSeq" id="WP_168037612.1">
    <property type="nucleotide sequence ID" value="NZ_JAATJH010000003.1"/>
</dbReference>
<evidence type="ECO:0000313" key="3">
    <source>
        <dbReference type="Proteomes" id="UP000770785"/>
    </source>
</evidence>
<feature type="region of interest" description="Disordered" evidence="1">
    <location>
        <begin position="1"/>
        <end position="21"/>
    </location>
</feature>
<evidence type="ECO:0000256" key="1">
    <source>
        <dbReference type="SAM" id="MobiDB-lite"/>
    </source>
</evidence>
<gene>
    <name evidence="2" type="ORF">GGR27_002364</name>
</gene>
<dbReference type="PANTHER" id="PTHR12993">
    <property type="entry name" value="N-ACETYLGLUCOSAMINYL-PHOSPHATIDYLINOSITOL DE-N-ACETYLASE-RELATED"/>
    <property type="match status" value="1"/>
</dbReference>
<dbReference type="InterPro" id="IPR003737">
    <property type="entry name" value="GlcNAc_PI_deacetylase-related"/>
</dbReference>
<keyword evidence="3" id="KW-1185">Reference proteome</keyword>
<dbReference type="Pfam" id="PF02585">
    <property type="entry name" value="PIG-L"/>
    <property type="match status" value="1"/>
</dbReference>
<keyword evidence="2" id="KW-0489">Methyltransferase</keyword>
<dbReference type="GO" id="GO:0008168">
    <property type="term" value="F:methyltransferase activity"/>
    <property type="evidence" value="ECO:0007669"/>
    <property type="project" value="UniProtKB-KW"/>
</dbReference>
<comment type="caution">
    <text evidence="2">The sequence shown here is derived from an EMBL/GenBank/DDBJ whole genome shotgun (WGS) entry which is preliminary data.</text>
</comment>
<keyword evidence="2" id="KW-0808">Transferase</keyword>
<evidence type="ECO:0000313" key="2">
    <source>
        <dbReference type="EMBL" id="NJC26854.1"/>
    </source>
</evidence>
<dbReference type="GO" id="GO:0032259">
    <property type="term" value="P:methylation"/>
    <property type="evidence" value="ECO:0007669"/>
    <property type="project" value="UniProtKB-KW"/>
</dbReference>
<dbReference type="Gene3D" id="3.40.50.10320">
    <property type="entry name" value="LmbE-like"/>
    <property type="match status" value="1"/>
</dbReference>
<sequence length="455" mass="52339">MTISTSSELTKRKRALASEPPLHPHSDLHFWKSTLLFAPHPDDESLGCGGLVALLRERDQHVHVVFVSDGAMSHPNSRRYDRAARVSLRESEALAACQELGVDEANVSFLRYPDTEVPRQHSPGFDGAVDHIRQLIDRQKPSHVLVPWRRDPHCDHRGTWEICREAVSQLAEKPRWVEYPIWMWNSSQEAELPYPDEVIAWRLDITEQQPHKQRAIAHHVSQTTRLIDDDADGFMLSPEMLANFRHDTELYFEDAEKQHRSLSEAYFNQVYDNNNDPWSFETSQYEQDKYRHTVAALPKQRYANGLEIGCSIGILTSMLADRCDHLLALDTSAKPLARARARLGENGSVVFRQMDFPHERPEELFDLIILSEVGYYWSQEDLGVAVAAITKQLRPGGDLMLVHYTPYVPDYPLTGDEVHEAFATKLRRNYAHLHEDRRQRYRMDVYRKPGGASNA</sequence>
<protein>
    <submittedName>
        <fullName evidence="2">LmbE family N-acetylglucosaminyl deacetylase/SAM-dependent methyltransferase</fullName>
    </submittedName>
</protein>
<dbReference type="SUPFAM" id="SSF53335">
    <property type="entry name" value="S-adenosyl-L-methionine-dependent methyltransferases"/>
    <property type="match status" value="1"/>
</dbReference>
<dbReference type="CDD" id="cd02440">
    <property type="entry name" value="AdoMet_MTases"/>
    <property type="match status" value="1"/>
</dbReference>
<dbReference type="Gene3D" id="3.40.50.150">
    <property type="entry name" value="Vaccinia Virus protein VP39"/>
    <property type="match status" value="1"/>
</dbReference>
<dbReference type="EMBL" id="JAATJH010000003">
    <property type="protein sequence ID" value="NJC26854.1"/>
    <property type="molecule type" value="Genomic_DNA"/>
</dbReference>
<dbReference type="InterPro" id="IPR029063">
    <property type="entry name" value="SAM-dependent_MTases_sf"/>
</dbReference>
<organism evidence="2 3">
    <name type="scientific">Neolewinella antarctica</name>
    <dbReference type="NCBI Taxonomy" id="442734"/>
    <lineage>
        <taxon>Bacteria</taxon>
        <taxon>Pseudomonadati</taxon>
        <taxon>Bacteroidota</taxon>
        <taxon>Saprospiria</taxon>
        <taxon>Saprospirales</taxon>
        <taxon>Lewinellaceae</taxon>
        <taxon>Neolewinella</taxon>
    </lineage>
</organism>
<dbReference type="Proteomes" id="UP000770785">
    <property type="component" value="Unassembled WGS sequence"/>
</dbReference>